<dbReference type="EMBL" id="LCKM01000014">
    <property type="protein sequence ID" value="KKT98914.1"/>
    <property type="molecule type" value="Genomic_DNA"/>
</dbReference>
<evidence type="ECO:0000313" key="3">
    <source>
        <dbReference type="Proteomes" id="UP000034214"/>
    </source>
</evidence>
<dbReference type="AlphaFoldDB" id="A0A0G1PRH5"/>
<reference evidence="2 3" key="1">
    <citation type="journal article" date="2015" name="Nature">
        <title>rRNA introns, odd ribosomes, and small enigmatic genomes across a large radiation of phyla.</title>
        <authorList>
            <person name="Brown C.T."/>
            <person name="Hug L.A."/>
            <person name="Thomas B.C."/>
            <person name="Sharon I."/>
            <person name="Castelle C.J."/>
            <person name="Singh A."/>
            <person name="Wilkins M.J."/>
            <person name="Williams K.H."/>
            <person name="Banfield J.F."/>
        </authorList>
    </citation>
    <scope>NUCLEOTIDE SEQUENCE [LARGE SCALE GENOMIC DNA]</scope>
</reference>
<name>A0A0G1PRH5_9BACT</name>
<comment type="caution">
    <text evidence="2">The sequence shown here is derived from an EMBL/GenBank/DDBJ whole genome shotgun (WGS) entry which is preliminary data.</text>
</comment>
<keyword evidence="1" id="KW-0732">Signal</keyword>
<feature type="signal peptide" evidence="1">
    <location>
        <begin position="1"/>
        <end position="26"/>
    </location>
</feature>
<gene>
    <name evidence="2" type="ORF">UW99_C0014G0014</name>
</gene>
<evidence type="ECO:0000313" key="2">
    <source>
        <dbReference type="EMBL" id="KKT98914.1"/>
    </source>
</evidence>
<feature type="chain" id="PRO_5002539067" evidence="1">
    <location>
        <begin position="27"/>
        <end position="221"/>
    </location>
</feature>
<organism evidence="2 3">
    <name type="scientific">Candidatus Collierbacteria bacterium GW2011_GWC2_45_15</name>
    <dbReference type="NCBI Taxonomy" id="1618394"/>
    <lineage>
        <taxon>Bacteria</taxon>
        <taxon>Candidatus Collieribacteriota</taxon>
    </lineage>
</organism>
<feature type="non-terminal residue" evidence="2">
    <location>
        <position position="221"/>
    </location>
</feature>
<proteinExistence type="predicted"/>
<evidence type="ECO:0000256" key="1">
    <source>
        <dbReference type="SAM" id="SignalP"/>
    </source>
</evidence>
<accession>A0A0G1PRH5</accession>
<sequence length="221" mass="25138">MKTKLCLLLLFLSTLFHLTVTRPVQALAKFSTNYQVNYTVYPSGVTHVKFLINQVNNLSVVYATEFSLSVNHTRLENIRVADENASLVPNVIRTRNGSIISFSFLNKVVGKDKKHFFTIEYDTTDVTTKVGNTWEINIPKLVPDENTVDHNIILTLPLNFPQPAFIDPKPSAIVNNNYYFSGKSLGNKHISAVFGQEQYYRVILDYHLQNNTKKKSIQKIA</sequence>
<dbReference type="Proteomes" id="UP000034214">
    <property type="component" value="Unassembled WGS sequence"/>
</dbReference>
<protein>
    <submittedName>
        <fullName evidence="2">Uncharacterized protein</fullName>
    </submittedName>
</protein>